<dbReference type="Proteomes" id="UP000251995">
    <property type="component" value="Chromosome"/>
</dbReference>
<keyword evidence="2" id="KW-1185">Reference proteome</keyword>
<sequence>MENGYLGGADSVAGSLSSTFETVLLAEKP</sequence>
<evidence type="ECO:0000313" key="1">
    <source>
        <dbReference type="EMBL" id="AXE39747.1"/>
    </source>
</evidence>
<name>A0A344UWU9_9ACTN</name>
<accession>A0A344UWU9</accession>
<gene>
    <name evidence="1" type="ORF">JS278_02609</name>
</gene>
<proteinExistence type="predicted"/>
<protein>
    <submittedName>
        <fullName evidence="1">Uncharacterized protein</fullName>
    </submittedName>
</protein>
<organism evidence="1 2">
    <name type="scientific">Acidipropionibacterium virtanenii</name>
    <dbReference type="NCBI Taxonomy" id="2057246"/>
    <lineage>
        <taxon>Bacteria</taxon>
        <taxon>Bacillati</taxon>
        <taxon>Actinomycetota</taxon>
        <taxon>Actinomycetes</taxon>
        <taxon>Propionibacteriales</taxon>
        <taxon>Propionibacteriaceae</taxon>
        <taxon>Acidipropionibacterium</taxon>
    </lineage>
</organism>
<reference evidence="1 2" key="1">
    <citation type="submission" date="2017-12" db="EMBL/GenBank/DDBJ databases">
        <title>The whole genome sequence of the Acidipropionibacterium virtanenii sp. nov. type strain JS278.</title>
        <authorList>
            <person name="Laine P."/>
            <person name="Deptula P."/>
            <person name="Varmanen P."/>
            <person name="Auvinen P."/>
        </authorList>
    </citation>
    <scope>NUCLEOTIDE SEQUENCE [LARGE SCALE GENOMIC DNA]</scope>
    <source>
        <strain evidence="1 2">JS278</strain>
    </source>
</reference>
<dbReference type="EMBL" id="CP025198">
    <property type="protein sequence ID" value="AXE39747.1"/>
    <property type="molecule type" value="Genomic_DNA"/>
</dbReference>
<dbReference type="KEGG" id="acij:JS278_02609"/>
<dbReference type="AlphaFoldDB" id="A0A344UWU9"/>
<evidence type="ECO:0000313" key="2">
    <source>
        <dbReference type="Proteomes" id="UP000251995"/>
    </source>
</evidence>